<dbReference type="Proteomes" id="UP000663722">
    <property type="component" value="Chromosome"/>
</dbReference>
<sequence>MSELDKILNQYISFEARVGKRITSLCAPYCSACTNICCKPDFCRETNDSPFLSLIREKFSPSVTYDREQGWITPTGCALLVGRPPVCYEFFCNNIIMGQAGDMHVQMISLLGMLISYIGKNALAHHHLVEIMTAEKLHKVKFSRFERRLAEAEIGFAIAESFYENNAISDSDIWFLRRLFFS</sequence>
<reference evidence="1" key="1">
    <citation type="journal article" date="2021" name="Microb. Physiol.">
        <title>Proteogenomic Insights into the Physiology of Marine, Sulfate-Reducing, Filamentous Desulfonema limicola and Desulfonema magnum.</title>
        <authorList>
            <person name="Schnaars V."/>
            <person name="Wohlbrand L."/>
            <person name="Scheve S."/>
            <person name="Hinrichs C."/>
            <person name="Reinhardt R."/>
            <person name="Rabus R."/>
        </authorList>
    </citation>
    <scope>NUCLEOTIDE SEQUENCE</scope>
    <source>
        <strain evidence="1">4be13</strain>
    </source>
</reference>
<gene>
    <name evidence="1" type="ORF">dnm_070680</name>
</gene>
<evidence type="ECO:0000313" key="2">
    <source>
        <dbReference type="Proteomes" id="UP000663722"/>
    </source>
</evidence>
<dbReference type="EMBL" id="CP061800">
    <property type="protein sequence ID" value="QTA91004.1"/>
    <property type="molecule type" value="Genomic_DNA"/>
</dbReference>
<name>A0A975GRH3_9BACT</name>
<dbReference type="KEGG" id="dmm:dnm_070680"/>
<keyword evidence="2" id="KW-1185">Reference proteome</keyword>
<dbReference type="RefSeq" id="WP_207678956.1">
    <property type="nucleotide sequence ID" value="NZ_CP061800.1"/>
</dbReference>
<accession>A0A975GRH3</accession>
<evidence type="ECO:0000313" key="1">
    <source>
        <dbReference type="EMBL" id="QTA91004.1"/>
    </source>
</evidence>
<protein>
    <submittedName>
        <fullName evidence="1">Uncharacterized protein</fullName>
    </submittedName>
</protein>
<organism evidence="1 2">
    <name type="scientific">Desulfonema magnum</name>
    <dbReference type="NCBI Taxonomy" id="45655"/>
    <lineage>
        <taxon>Bacteria</taxon>
        <taxon>Pseudomonadati</taxon>
        <taxon>Thermodesulfobacteriota</taxon>
        <taxon>Desulfobacteria</taxon>
        <taxon>Desulfobacterales</taxon>
        <taxon>Desulfococcaceae</taxon>
        <taxon>Desulfonema</taxon>
    </lineage>
</organism>
<dbReference type="AlphaFoldDB" id="A0A975GRH3"/>
<proteinExistence type="predicted"/>